<dbReference type="AlphaFoldDB" id="A0A9J7BVU9"/>
<evidence type="ECO:0000256" key="2">
    <source>
        <dbReference type="ARBA" id="ARBA00022741"/>
    </source>
</evidence>
<gene>
    <name evidence="6" type="ORF">MOP44_04115</name>
</gene>
<dbReference type="Pfam" id="PF19044">
    <property type="entry name" value="P-loop_TraG"/>
    <property type="match status" value="1"/>
</dbReference>
<feature type="domain" description="TraG P-loop" evidence="5">
    <location>
        <begin position="577"/>
        <end position="718"/>
    </location>
</feature>
<dbReference type="KEGG" id="orp:MOP44_04115"/>
<comment type="similarity">
    <text evidence="1">Belongs to the TrbE/VirB4 family.</text>
</comment>
<dbReference type="PANTHER" id="PTHR30121:SF12">
    <property type="entry name" value="TYPE IV SECRETION SYSTEM PROTEIN CAGE"/>
    <property type="match status" value="1"/>
</dbReference>
<dbReference type="PANTHER" id="PTHR30121">
    <property type="entry name" value="UNCHARACTERIZED PROTEIN YJGR-RELATED"/>
    <property type="match status" value="1"/>
</dbReference>
<name>A0A9J7BVU9_9BACT</name>
<evidence type="ECO:0000256" key="3">
    <source>
        <dbReference type="ARBA" id="ARBA00022840"/>
    </source>
</evidence>
<accession>A0A9J7BVU9</accession>
<protein>
    <submittedName>
        <fullName evidence="6">Conjugal transfer protein TrbE</fullName>
    </submittedName>
</protein>
<dbReference type="Pfam" id="PF03135">
    <property type="entry name" value="CagE_TrbE_VirB"/>
    <property type="match status" value="1"/>
</dbReference>
<dbReference type="GO" id="GO:0005524">
    <property type="term" value="F:ATP binding"/>
    <property type="evidence" value="ECO:0007669"/>
    <property type="project" value="UniProtKB-KW"/>
</dbReference>
<dbReference type="SUPFAM" id="SSF52540">
    <property type="entry name" value="P-loop containing nucleoside triphosphate hydrolases"/>
    <property type="match status" value="1"/>
</dbReference>
<dbReference type="CDD" id="cd01127">
    <property type="entry name" value="TrwB_TraG_TraD_VirD4"/>
    <property type="match status" value="1"/>
</dbReference>
<feature type="domain" description="CagE TrbE VirB component of type IV transporter system central" evidence="4">
    <location>
        <begin position="193"/>
        <end position="396"/>
    </location>
</feature>
<keyword evidence="3" id="KW-0067">ATP-binding</keyword>
<keyword evidence="7" id="KW-1185">Reference proteome</keyword>
<evidence type="ECO:0000259" key="5">
    <source>
        <dbReference type="Pfam" id="PF19044"/>
    </source>
</evidence>
<proteinExistence type="inferred from homology"/>
<dbReference type="EMBL" id="CP093313">
    <property type="protein sequence ID" value="UWZ85133.1"/>
    <property type="molecule type" value="Genomic_DNA"/>
</dbReference>
<evidence type="ECO:0000259" key="4">
    <source>
        <dbReference type="Pfam" id="PF03135"/>
    </source>
</evidence>
<sequence>MFGEARKQPVGLGDLLLWYGLVDDGVVLQHDGSLLAAWSYRGPDLQSATHSEMNAIATRLASILRLGSGWMVQVDSFRLMANDYGPRGAFPDRVTALIDEERRVQFQSEGSHFESEYFLALTYLPPVAASERLRGFMISGSDKRAGSNVGLDALRYFTAKVRQFEDVFSSQFPVKRLCALRTPQPGGFERVDDELLGYLRRCLTGIKGPVMLPEIPVFLNDMLAMEDFLGGMEPKMADRHIRVLSVDGFPRSTWPGALSVLDTVACEYRWHTRIILMDTREAEAIIEKTRKKWRFQTRGFKDQVFKSNGGVTNMHAIEMAADAEGAMSEAAAGEVQYGYFSSSIVLQHKDLKFIETMVGEFRKALINRGFGVRVETVNAVDAFFGTMPGNRTAQIRRPMAHTRNFVDLMPISAVWAGESVNPSALMPPNSPPLVQAATSGGTPFRLNLHYQDVGHSLLVGPTGSGKSVAICLFTSQWFRYPNAQVFAFDKGHSLYALCKAAGGRFYDIGESGLAFQPLRDIEDPAEFAWGIEWVETLMRLQDILVGPAERQTIHRAVRQLAESPKHRRTLTELEANLQDENLKAGLKPYVIDGPLGRMLDASDDSLVESHFIVCEMETLLSGSFSDATVMAVLLYLFRRMERSLNGRPTFVPIDEAWLFLRHPAWRDKIQDWLKTLRKKNAAVLLATQSIADVKDSPIASTILQSTATKIYLPNSEAGNESMREFYRYAGLNGREVEILQRALPKREYYVVRPLGRRLISFRLGPVALSFLGVSSPKDRARVSALEKQHGEHWVAVWLGEKQVSKEWIAYFEGGSSRAEEMAS</sequence>
<dbReference type="Gene3D" id="3.40.50.300">
    <property type="entry name" value="P-loop containing nucleotide triphosphate hydrolases"/>
    <property type="match status" value="2"/>
</dbReference>
<evidence type="ECO:0000256" key="1">
    <source>
        <dbReference type="ARBA" id="ARBA00006512"/>
    </source>
</evidence>
<reference evidence="6" key="1">
    <citation type="submission" date="2021-04" db="EMBL/GenBank/DDBJ databases">
        <title>Phylogenetic analysis of Acidobacteriaceae.</title>
        <authorList>
            <person name="Qiu L."/>
            <person name="Zhang Q."/>
        </authorList>
    </citation>
    <scope>NUCLEOTIDE SEQUENCE</scope>
    <source>
        <strain evidence="6">DSM 25168</strain>
    </source>
</reference>
<dbReference type="InterPro" id="IPR018145">
    <property type="entry name" value="CagE_TrbE_VirB_cntrl_dom"/>
</dbReference>
<evidence type="ECO:0000313" key="6">
    <source>
        <dbReference type="EMBL" id="UWZ85133.1"/>
    </source>
</evidence>
<dbReference type="InterPro" id="IPR051162">
    <property type="entry name" value="T4SS_component"/>
</dbReference>
<keyword evidence="2" id="KW-0547">Nucleotide-binding</keyword>
<dbReference type="Proteomes" id="UP001059380">
    <property type="component" value="Chromosome"/>
</dbReference>
<dbReference type="InterPro" id="IPR027417">
    <property type="entry name" value="P-loop_NTPase"/>
</dbReference>
<organism evidence="6 7">
    <name type="scientific">Occallatibacter riparius</name>
    <dbReference type="NCBI Taxonomy" id="1002689"/>
    <lineage>
        <taxon>Bacteria</taxon>
        <taxon>Pseudomonadati</taxon>
        <taxon>Acidobacteriota</taxon>
        <taxon>Terriglobia</taxon>
        <taxon>Terriglobales</taxon>
        <taxon>Acidobacteriaceae</taxon>
        <taxon>Occallatibacter</taxon>
    </lineage>
</organism>
<dbReference type="InterPro" id="IPR043964">
    <property type="entry name" value="P-loop_TraG"/>
</dbReference>
<evidence type="ECO:0000313" key="7">
    <source>
        <dbReference type="Proteomes" id="UP001059380"/>
    </source>
</evidence>
<dbReference type="RefSeq" id="WP_260794647.1">
    <property type="nucleotide sequence ID" value="NZ_CP093313.1"/>
</dbReference>